<gene>
    <name evidence="1" type="ORF">ZIOFF_015188</name>
</gene>
<name>A0A8J5HQX1_ZINOF</name>
<keyword evidence="2" id="KW-1185">Reference proteome</keyword>
<organism evidence="1 2">
    <name type="scientific">Zingiber officinale</name>
    <name type="common">Ginger</name>
    <name type="synonym">Amomum zingiber</name>
    <dbReference type="NCBI Taxonomy" id="94328"/>
    <lineage>
        <taxon>Eukaryota</taxon>
        <taxon>Viridiplantae</taxon>
        <taxon>Streptophyta</taxon>
        <taxon>Embryophyta</taxon>
        <taxon>Tracheophyta</taxon>
        <taxon>Spermatophyta</taxon>
        <taxon>Magnoliopsida</taxon>
        <taxon>Liliopsida</taxon>
        <taxon>Zingiberales</taxon>
        <taxon>Zingiberaceae</taxon>
        <taxon>Zingiber</taxon>
    </lineage>
</organism>
<protein>
    <submittedName>
        <fullName evidence="1">Uncharacterized protein</fullName>
    </submittedName>
</protein>
<reference evidence="1 2" key="1">
    <citation type="submission" date="2020-08" db="EMBL/GenBank/DDBJ databases">
        <title>Plant Genome Project.</title>
        <authorList>
            <person name="Zhang R.-G."/>
        </authorList>
    </citation>
    <scope>NUCLEOTIDE SEQUENCE [LARGE SCALE GENOMIC DNA]</scope>
    <source>
        <tissue evidence="1">Rhizome</tissue>
    </source>
</reference>
<dbReference type="Proteomes" id="UP000734854">
    <property type="component" value="Unassembled WGS sequence"/>
</dbReference>
<evidence type="ECO:0000313" key="2">
    <source>
        <dbReference type="Proteomes" id="UP000734854"/>
    </source>
</evidence>
<sequence>MKSRNEKSGRITILLSRNTAQVANRYRQTNNACSMRGRIGKRLRYLPSSFGRGWVTGILCSDCTAVPGKLSGVYYRGTKYTGCL</sequence>
<dbReference type="AlphaFoldDB" id="A0A8J5HQX1"/>
<evidence type="ECO:0000313" key="1">
    <source>
        <dbReference type="EMBL" id="KAG6525234.1"/>
    </source>
</evidence>
<proteinExistence type="predicted"/>
<accession>A0A8J5HQX1</accession>
<comment type="caution">
    <text evidence="1">The sequence shown here is derived from an EMBL/GenBank/DDBJ whole genome shotgun (WGS) entry which is preliminary data.</text>
</comment>
<dbReference type="EMBL" id="JACMSC010000004">
    <property type="protein sequence ID" value="KAG6525234.1"/>
    <property type="molecule type" value="Genomic_DNA"/>
</dbReference>